<evidence type="ECO:0000313" key="1">
    <source>
        <dbReference type="EMBL" id="GGR31427.1"/>
    </source>
</evidence>
<proteinExistence type="predicted"/>
<reference evidence="1" key="2">
    <citation type="submission" date="2020-09" db="EMBL/GenBank/DDBJ databases">
        <authorList>
            <person name="Sun Q."/>
            <person name="Ohkuma M."/>
        </authorList>
    </citation>
    <scope>NUCLEOTIDE SEQUENCE</scope>
    <source>
        <strain evidence="1">JCM 31311</strain>
    </source>
</reference>
<keyword evidence="2" id="KW-1185">Reference proteome</keyword>
<sequence length="380" mass="41448">MTKSRIIVPRHAAQQTGTYNISDLRNNYLSIYQFGLNNALGVVQQQLAAYKSSLDSSLATLTETTTERTEAAPSVISRRMAPVDEYGKARTQKAGKNYGRGFPLERFQDATGWTEDFMAGASVRDLVVMTDSVQLAHTNEVRISLALALYTPVQRTLREYIDPAIGYQLLANQYVMPLWNADGEIPSVGPSGQRFDGTHNHYVAVDTLTGTDVDNLANNVGEHSTGNQIVIYINQANAGQVRALAGFVPATIAQVINPLTGAVTTANLDVTRTDDKFLGYTAGGIPVYIKPWALLNYLLCLNLNGPKVVKRRVSKIPMLQGLRIKGVNGEVNLFAQYWEDSFGFGVSNRSGGAVLYFGPRPQGANVATYVAPVFDDTDVF</sequence>
<protein>
    <recommendedName>
        <fullName evidence="3">Capsid protein</fullName>
    </recommendedName>
</protein>
<accession>A0A918CPC7</accession>
<dbReference type="EMBL" id="BMQL01000052">
    <property type="protein sequence ID" value="GGR31427.1"/>
    <property type="molecule type" value="Genomic_DNA"/>
</dbReference>
<evidence type="ECO:0008006" key="3">
    <source>
        <dbReference type="Google" id="ProtNLM"/>
    </source>
</evidence>
<name>A0A918CPC7_9DEIO</name>
<reference evidence="1" key="1">
    <citation type="journal article" date="2014" name="Int. J. Syst. Evol. Microbiol.">
        <title>Complete genome sequence of Corynebacterium casei LMG S-19264T (=DSM 44701T), isolated from a smear-ripened cheese.</title>
        <authorList>
            <consortium name="US DOE Joint Genome Institute (JGI-PGF)"/>
            <person name="Walter F."/>
            <person name="Albersmeier A."/>
            <person name="Kalinowski J."/>
            <person name="Ruckert C."/>
        </authorList>
    </citation>
    <scope>NUCLEOTIDE SEQUENCE</scope>
    <source>
        <strain evidence="1">JCM 31311</strain>
    </source>
</reference>
<gene>
    <name evidence="1" type="ORF">GCM10008957_47670</name>
</gene>
<dbReference type="AlphaFoldDB" id="A0A918CPC7"/>
<organism evidence="1 2">
    <name type="scientific">Deinococcus ruber</name>
    <dbReference type="NCBI Taxonomy" id="1848197"/>
    <lineage>
        <taxon>Bacteria</taxon>
        <taxon>Thermotogati</taxon>
        <taxon>Deinococcota</taxon>
        <taxon>Deinococci</taxon>
        <taxon>Deinococcales</taxon>
        <taxon>Deinococcaceae</taxon>
        <taxon>Deinococcus</taxon>
    </lineage>
</organism>
<comment type="caution">
    <text evidence="1">The sequence shown here is derived from an EMBL/GenBank/DDBJ whole genome shotgun (WGS) entry which is preliminary data.</text>
</comment>
<dbReference type="RefSeq" id="WP_189093022.1">
    <property type="nucleotide sequence ID" value="NZ_BMQL01000052.1"/>
</dbReference>
<evidence type="ECO:0000313" key="2">
    <source>
        <dbReference type="Proteomes" id="UP000603865"/>
    </source>
</evidence>
<dbReference type="Proteomes" id="UP000603865">
    <property type="component" value="Unassembled WGS sequence"/>
</dbReference>